<protein>
    <submittedName>
        <fullName evidence="1">Uncharacterized protein</fullName>
    </submittedName>
</protein>
<organism evidence="1 2">
    <name type="scientific">Aminithiophilus ramosus</name>
    <dbReference type="NCBI Taxonomy" id="3029084"/>
    <lineage>
        <taxon>Bacteria</taxon>
        <taxon>Thermotogati</taxon>
        <taxon>Synergistota</taxon>
        <taxon>Synergistia</taxon>
        <taxon>Synergistales</taxon>
        <taxon>Aminithiophilaceae</taxon>
        <taxon>Aminithiophilus</taxon>
    </lineage>
</organism>
<reference evidence="2" key="1">
    <citation type="submission" date="2021-04" db="EMBL/GenBank/DDBJ databases">
        <title>A novel Synergistetes isolate from a pyrite-forming mixed culture.</title>
        <authorList>
            <person name="Bunk B."/>
            <person name="Sproer C."/>
            <person name="Spring S."/>
            <person name="Pester M."/>
        </authorList>
    </citation>
    <scope>NUCLEOTIDE SEQUENCE [LARGE SCALE GENOMIC DNA]</scope>
    <source>
        <strain evidence="2">J.5.4.2-T.3.5.2</strain>
    </source>
</reference>
<dbReference type="KEGG" id="aram:KAR29_13235"/>
<sequence>MELDGKVFSALNVYLSDGKNPLVRDLLRVVGKYGTPEEINERAREAGRLERLLERLENRNSPHLKDLEWLMRERDRGAFVSLSEYRARVLGTEASTARIDESSAVTLEISALQYFPWLVVQARRALEKGELLPGRFIRVRNMREQERDGDLPAVAAAMKIVGASWVETLDTKGTDGSNVHLGGPETITGYFGGIGQPNGHVLRWIDEYLHYYTNYGVSQVLNVNPGTVLAAYLLYRIGVDIKFKISVFMGNDNPYAVLWTLVGARLFARDDGSTPLEGFNVSNSVDDDCLAQIARLRRDLGLEDQVRIEHHITETYRAIVRQPYLRRDQLIAVARSVPNISAKHEGGDPDDEAAQTHSSSILDYFRTRSDVESSGDMEVLQANYLLKHVAVNRTAEALTRSGLSFVAASRLHGR</sequence>
<gene>
    <name evidence="1" type="ORF">KAR29_13235</name>
</gene>
<dbReference type="EMBL" id="CP072943">
    <property type="protein sequence ID" value="QTX33840.1"/>
    <property type="molecule type" value="Genomic_DNA"/>
</dbReference>
<evidence type="ECO:0000313" key="2">
    <source>
        <dbReference type="Proteomes" id="UP000671879"/>
    </source>
</evidence>
<dbReference type="AlphaFoldDB" id="A0A9Q7ABL5"/>
<dbReference type="Proteomes" id="UP000671879">
    <property type="component" value="Chromosome"/>
</dbReference>
<accession>A0A9Q7ABL5</accession>
<evidence type="ECO:0000313" key="1">
    <source>
        <dbReference type="EMBL" id="QTX33840.1"/>
    </source>
</evidence>
<keyword evidence="2" id="KW-1185">Reference proteome</keyword>
<proteinExistence type="predicted"/>
<name>A0A9Q7ABL5_9BACT</name>